<name>A0A0D1D3U5_9RHOB</name>
<gene>
    <name evidence="2" type="ORF">jaqu_35060</name>
</gene>
<keyword evidence="3" id="KW-1185">Reference proteome</keyword>
<dbReference type="Proteomes" id="UP000032232">
    <property type="component" value="Unassembled WGS sequence"/>
</dbReference>
<organism evidence="2 3">
    <name type="scientific">Jannaschia aquimarina</name>
    <dbReference type="NCBI Taxonomy" id="935700"/>
    <lineage>
        <taxon>Bacteria</taxon>
        <taxon>Pseudomonadati</taxon>
        <taxon>Pseudomonadota</taxon>
        <taxon>Alphaproteobacteria</taxon>
        <taxon>Rhodobacterales</taxon>
        <taxon>Roseobacteraceae</taxon>
        <taxon>Jannaschia</taxon>
    </lineage>
</organism>
<proteinExistence type="predicted"/>
<accession>A0A0D1D3U5</accession>
<evidence type="ECO:0000313" key="2">
    <source>
        <dbReference type="EMBL" id="KIT14768.1"/>
    </source>
</evidence>
<evidence type="ECO:0000256" key="1">
    <source>
        <dbReference type="SAM" id="MobiDB-lite"/>
    </source>
</evidence>
<sequence>MPDRGRAAGQVREVGQRGGDLVCCALVASGREGPVRQRRAAQDQRLVGGHDAPLLAREFADLFAHILELLVRHDGIDGRGQVRATREVLRRQQKVQHGEVGVELFLSTFVQIGRAVRIEVGAVEQGVEHRDRRIDEVEKLPQRGGVRDLFELGEDAVEQLSDRAQIDLHVPHRRDRAHAAVRIVGDTRLDHARNLRQDRKGRPRHGRGHRIGLDREAHPGAPLQCDLGDEATALRQVGRHHEVNVTFALRPLDAARLRRENAQFGLSLRTYVARDPENELGAAGG</sequence>
<reference evidence="2 3" key="1">
    <citation type="submission" date="2015-02" db="EMBL/GenBank/DDBJ databases">
        <title>Genome Sequence of Jannaschia aquimarina DSM28248, a member of the Roseobacter clade.</title>
        <authorList>
            <person name="Voget S."/>
            <person name="Daniel R."/>
        </authorList>
    </citation>
    <scope>NUCLEOTIDE SEQUENCE [LARGE SCALE GENOMIC DNA]</scope>
    <source>
        <strain evidence="2 3">GSW-M26</strain>
    </source>
</reference>
<comment type="caution">
    <text evidence="2">The sequence shown here is derived from an EMBL/GenBank/DDBJ whole genome shotgun (WGS) entry which is preliminary data.</text>
</comment>
<dbReference type="AlphaFoldDB" id="A0A0D1D3U5"/>
<feature type="compositionally biased region" description="Basic residues" evidence="1">
    <location>
        <begin position="201"/>
        <end position="210"/>
    </location>
</feature>
<evidence type="ECO:0000313" key="3">
    <source>
        <dbReference type="Proteomes" id="UP000032232"/>
    </source>
</evidence>
<feature type="region of interest" description="Disordered" evidence="1">
    <location>
        <begin position="198"/>
        <end position="219"/>
    </location>
</feature>
<protein>
    <submittedName>
        <fullName evidence="2">Uncharacterized protein</fullName>
    </submittedName>
</protein>
<dbReference type="EMBL" id="JYFE01000063">
    <property type="protein sequence ID" value="KIT14768.1"/>
    <property type="molecule type" value="Genomic_DNA"/>
</dbReference>